<reference evidence="2" key="1">
    <citation type="submission" date="2020-10" db="EMBL/GenBank/DDBJ databases">
        <authorList>
            <person name="Gilroy R."/>
        </authorList>
    </citation>
    <scope>NUCLEOTIDE SEQUENCE</scope>
    <source>
        <strain evidence="2">17113</strain>
    </source>
</reference>
<evidence type="ECO:0000313" key="3">
    <source>
        <dbReference type="Proteomes" id="UP000823634"/>
    </source>
</evidence>
<dbReference type="AlphaFoldDB" id="A0A9D9GVZ5"/>
<dbReference type="InterPro" id="IPR019533">
    <property type="entry name" value="Peptidase_S26"/>
</dbReference>
<keyword evidence="1" id="KW-0812">Transmembrane</keyword>
<name>A0A9D9GVZ5_9FIRM</name>
<sequence length="296" mass="32637">MAFPVCLSIVFTIVLVSVIVLLLALTAFLIWMLRVDKKETGEGKLDFEILEEKVVSCSRSKKARGARKAAAILGNCFFFLVLGVCAVLIFTRAMPGLGIPYSLGVVLTPSMSTLAPERAQELQGHDERLQVDDIVVIERVDSLEAIKLYDIVSYAHPEGINVIHRVVGFYDDGSLLTQGDANSTPDNVRVTLEMVNGRYAGIRIPVLGSITIYLQDDYGILGMSSLAYCIIAAEIYFGLSDKRKEERLKAYDGLFAKGAKEVIYSCPEGTIRFDSSYVGTVDKKVKSDKIDISYRK</sequence>
<evidence type="ECO:0008006" key="4">
    <source>
        <dbReference type="Google" id="ProtNLM"/>
    </source>
</evidence>
<accession>A0A9D9GVZ5</accession>
<dbReference type="EMBL" id="JADINA010000007">
    <property type="protein sequence ID" value="MBO8425813.1"/>
    <property type="molecule type" value="Genomic_DNA"/>
</dbReference>
<dbReference type="GO" id="GO:0004252">
    <property type="term" value="F:serine-type endopeptidase activity"/>
    <property type="evidence" value="ECO:0007669"/>
    <property type="project" value="InterPro"/>
</dbReference>
<feature type="transmembrane region" description="Helical" evidence="1">
    <location>
        <begin position="218"/>
        <end position="239"/>
    </location>
</feature>
<reference evidence="2" key="2">
    <citation type="journal article" date="2021" name="PeerJ">
        <title>Extensive microbial diversity within the chicken gut microbiome revealed by metagenomics and culture.</title>
        <authorList>
            <person name="Gilroy R."/>
            <person name="Ravi A."/>
            <person name="Getino M."/>
            <person name="Pursley I."/>
            <person name="Horton D.L."/>
            <person name="Alikhan N.F."/>
            <person name="Baker D."/>
            <person name="Gharbi K."/>
            <person name="Hall N."/>
            <person name="Watson M."/>
            <person name="Adriaenssens E.M."/>
            <person name="Foster-Nyarko E."/>
            <person name="Jarju S."/>
            <person name="Secka A."/>
            <person name="Antonio M."/>
            <person name="Oren A."/>
            <person name="Chaudhuri R.R."/>
            <person name="La Ragione R."/>
            <person name="Hildebrand F."/>
            <person name="Pallen M.J."/>
        </authorList>
    </citation>
    <scope>NUCLEOTIDE SEQUENCE</scope>
    <source>
        <strain evidence="2">17113</strain>
    </source>
</reference>
<keyword evidence="1" id="KW-0472">Membrane</keyword>
<gene>
    <name evidence="2" type="ORF">IAC61_00650</name>
</gene>
<feature type="transmembrane region" description="Helical" evidence="1">
    <location>
        <begin position="6"/>
        <end position="31"/>
    </location>
</feature>
<organism evidence="2 3">
    <name type="scientific">Candidatus Alloenteromonas pullistercoris</name>
    <dbReference type="NCBI Taxonomy" id="2840785"/>
    <lineage>
        <taxon>Bacteria</taxon>
        <taxon>Bacillati</taxon>
        <taxon>Bacillota</taxon>
        <taxon>Bacillota incertae sedis</taxon>
        <taxon>Candidatus Alloenteromonas</taxon>
    </lineage>
</organism>
<proteinExistence type="predicted"/>
<evidence type="ECO:0000256" key="1">
    <source>
        <dbReference type="SAM" id="Phobius"/>
    </source>
</evidence>
<keyword evidence="1" id="KW-1133">Transmembrane helix</keyword>
<dbReference type="GO" id="GO:0006465">
    <property type="term" value="P:signal peptide processing"/>
    <property type="evidence" value="ECO:0007669"/>
    <property type="project" value="InterPro"/>
</dbReference>
<dbReference type="CDD" id="cd06530">
    <property type="entry name" value="S26_SPase_I"/>
    <property type="match status" value="1"/>
</dbReference>
<dbReference type="Proteomes" id="UP000823634">
    <property type="component" value="Unassembled WGS sequence"/>
</dbReference>
<protein>
    <recommendedName>
        <fullName evidence="4">Signal peptidase I</fullName>
    </recommendedName>
</protein>
<evidence type="ECO:0000313" key="2">
    <source>
        <dbReference type="EMBL" id="MBO8425813.1"/>
    </source>
</evidence>
<comment type="caution">
    <text evidence="2">The sequence shown here is derived from an EMBL/GenBank/DDBJ whole genome shotgun (WGS) entry which is preliminary data.</text>
</comment>
<feature type="transmembrane region" description="Helical" evidence="1">
    <location>
        <begin position="69"/>
        <end position="90"/>
    </location>
</feature>